<evidence type="ECO:0000256" key="7">
    <source>
        <dbReference type="ARBA" id="ARBA00022862"/>
    </source>
</evidence>
<dbReference type="CDD" id="cd00305">
    <property type="entry name" value="Cu-Zn_Superoxide_Dismutase"/>
    <property type="match status" value="1"/>
</dbReference>
<feature type="region of interest" description="Disordered" evidence="12">
    <location>
        <begin position="276"/>
        <end position="341"/>
    </location>
</feature>
<comment type="cofactor">
    <cofactor evidence="1">
        <name>Zn(2+)</name>
        <dbReference type="ChEBI" id="CHEBI:29105"/>
    </cofactor>
</comment>
<dbReference type="InterPro" id="IPR039875">
    <property type="entry name" value="LENG1-like"/>
</dbReference>
<evidence type="ECO:0000256" key="12">
    <source>
        <dbReference type="SAM" id="MobiDB-lite"/>
    </source>
</evidence>
<sequence>METQLPATLLLIISGLVLVQGQTRSKVDPHRCYLANGQVILSGFTFSDNCSICRCNRGILICREETLKGCIYFQDETTPLPPMSCPFEKRHKVNGEVFPAQDGCNECFCMWHVRTRDNINRVRRDEAKAAEELKKTEERILLAEQEARTTLMRAKARSRLTEEQRTLEAKYEDPAELCGPSASSKALEHVNFFADLEAGETTQNTNKERENEQKAEQEEYEKKVGILTYLGQDSNELTGQRSWWERLPEKRATHVLEETEEKAIELKNSKFKGLLDPLNDIRKDSSKSKKSKKRSSPKSKKKKQKRSKSRKEHKATSEFVSPKTGSSSFEAEDETEFKKQRQLKMNEMEKLRVERLLREKRERARANKLLFADSEEGKQQSTSSSPVDLHTRKEPRKYNSQFNPDAARQNKLDANKKYWLEDQIMEGESVAQFSVNLTCQSCVEKTEKVLKGVPGINKFQVDLARQSVVVNSTLPSEAIISLIESTGKKAVMTGSGGLLGSMGAAVAAIGGAMGIGAKVKGVVRFTQVDESTCVVDGTIDGLSPGKHALAIHECGDLTQGCKSVGAHFNPRNTRHGSPLNEENERHVGDLGNISADESGRAVFKFSDKLVKVWDIIGRSVVVAEGQDDLGQGYSPLSQINGNCGNLASCGIIARSAGLLQNDKKFCACDGVTIWDERNRPIAGSARRNPVEDASKL</sequence>
<dbReference type="GO" id="GO:0046872">
    <property type="term" value="F:metal ion binding"/>
    <property type="evidence" value="ECO:0007669"/>
    <property type="project" value="UniProtKB-KW"/>
</dbReference>
<dbReference type="Pfam" id="PF10197">
    <property type="entry name" value="Cir_N"/>
    <property type="match status" value="1"/>
</dbReference>
<evidence type="ECO:0000256" key="8">
    <source>
        <dbReference type="ARBA" id="ARBA00023008"/>
    </source>
</evidence>
<dbReference type="CDD" id="cd00371">
    <property type="entry name" value="HMA"/>
    <property type="match status" value="1"/>
</dbReference>
<gene>
    <name evidence="15" type="ORF">TCAL_08403</name>
</gene>
<dbReference type="SMART" id="SM01083">
    <property type="entry name" value="Cir_N"/>
    <property type="match status" value="1"/>
</dbReference>
<evidence type="ECO:0000256" key="10">
    <source>
        <dbReference type="ARBA" id="ARBA00072705"/>
    </source>
</evidence>
<dbReference type="InterPro" id="IPR001424">
    <property type="entry name" value="SOD_Cu_Zn_dom"/>
</dbReference>
<dbReference type="EC" id="1.15.1.1" evidence="4"/>
<dbReference type="InterPro" id="IPR036163">
    <property type="entry name" value="HMA_dom_sf"/>
</dbReference>
<comment type="similarity">
    <text evidence="3">Belongs to the Cu-Zn superoxide dismutase family.</text>
</comment>
<comment type="cofactor">
    <cofactor evidence="2">
        <name>Cu(2+)</name>
        <dbReference type="ChEBI" id="CHEBI:29036"/>
    </cofactor>
</comment>
<evidence type="ECO:0000256" key="5">
    <source>
        <dbReference type="ARBA" id="ARBA00022723"/>
    </source>
</evidence>
<dbReference type="PRINTS" id="PR00068">
    <property type="entry name" value="CUZNDISMTASE"/>
</dbReference>
<evidence type="ECO:0000313" key="16">
    <source>
        <dbReference type="Proteomes" id="UP000318571"/>
    </source>
</evidence>
<proteinExistence type="inferred from homology"/>
<feature type="coiled-coil region" evidence="11">
    <location>
        <begin position="119"/>
        <end position="146"/>
    </location>
</feature>
<dbReference type="AlphaFoldDB" id="A0A553N6M6"/>
<evidence type="ECO:0000256" key="2">
    <source>
        <dbReference type="ARBA" id="ARBA00001973"/>
    </source>
</evidence>
<protein>
    <recommendedName>
        <fullName evidence="10">Extracellular superoxide dismutase [Cu-Zn]</fullName>
        <ecNumber evidence="4">1.15.1.1</ecNumber>
    </recommendedName>
</protein>
<dbReference type="Gene3D" id="3.30.70.100">
    <property type="match status" value="1"/>
</dbReference>
<dbReference type="SUPFAM" id="SSF49329">
    <property type="entry name" value="Cu,Zn superoxide dismutase-like"/>
    <property type="match status" value="1"/>
</dbReference>
<keyword evidence="9" id="KW-1015">Disulfide bond</keyword>
<dbReference type="Gene3D" id="2.60.40.200">
    <property type="entry name" value="Superoxide dismutase, copper/zinc binding domain"/>
    <property type="match status" value="1"/>
</dbReference>
<dbReference type="Pfam" id="PF00080">
    <property type="entry name" value="Sod_Cu"/>
    <property type="match status" value="1"/>
</dbReference>
<evidence type="ECO:0000256" key="4">
    <source>
        <dbReference type="ARBA" id="ARBA00012682"/>
    </source>
</evidence>
<keyword evidence="11" id="KW-0175">Coiled coil</keyword>
<dbReference type="OMA" id="DENCIID"/>
<evidence type="ECO:0000259" key="14">
    <source>
        <dbReference type="PROSITE" id="PS50846"/>
    </source>
</evidence>
<feature type="region of interest" description="Disordered" evidence="12">
    <location>
        <begin position="369"/>
        <end position="407"/>
    </location>
</feature>
<keyword evidence="8" id="KW-0186">Copper</keyword>
<keyword evidence="13" id="KW-0732">Signal</keyword>
<feature type="chain" id="PRO_5021881808" description="Extracellular superoxide dismutase [Cu-Zn]" evidence="13">
    <location>
        <begin position="22"/>
        <end position="696"/>
    </location>
</feature>
<dbReference type="GO" id="GO:0004784">
    <property type="term" value="F:superoxide dismutase activity"/>
    <property type="evidence" value="ECO:0007669"/>
    <property type="project" value="UniProtKB-EC"/>
</dbReference>
<feature type="compositionally biased region" description="Basic and acidic residues" evidence="12">
    <location>
        <begin position="206"/>
        <end position="219"/>
    </location>
</feature>
<dbReference type="FunFam" id="2.60.40.200:FF:000004">
    <property type="entry name" value="Copper chaperone for superoxide dismutase"/>
    <property type="match status" value="1"/>
</dbReference>
<evidence type="ECO:0000256" key="3">
    <source>
        <dbReference type="ARBA" id="ARBA00010457"/>
    </source>
</evidence>
<evidence type="ECO:0000313" key="15">
    <source>
        <dbReference type="EMBL" id="TRY61092.1"/>
    </source>
</evidence>
<accession>A0A553N6M6</accession>
<feature type="domain" description="HMA" evidence="14">
    <location>
        <begin position="428"/>
        <end position="491"/>
    </location>
</feature>
<evidence type="ECO:0000256" key="6">
    <source>
        <dbReference type="ARBA" id="ARBA00022833"/>
    </source>
</evidence>
<reference evidence="15 16" key="1">
    <citation type="journal article" date="2018" name="Nat. Ecol. Evol.">
        <title>Genomic signatures of mitonuclear coevolution across populations of Tigriopus californicus.</title>
        <authorList>
            <person name="Barreto F.S."/>
            <person name="Watson E.T."/>
            <person name="Lima T.G."/>
            <person name="Willett C.S."/>
            <person name="Edmands S."/>
            <person name="Li W."/>
            <person name="Burton R.S."/>
        </authorList>
    </citation>
    <scope>NUCLEOTIDE SEQUENCE [LARGE SCALE GENOMIC DNA]</scope>
    <source>
        <strain evidence="15 16">San Diego</strain>
    </source>
</reference>
<dbReference type="EMBL" id="VCGU01000459">
    <property type="protein sequence ID" value="TRY61092.1"/>
    <property type="molecule type" value="Genomic_DNA"/>
</dbReference>
<dbReference type="Pfam" id="PF00403">
    <property type="entry name" value="HMA"/>
    <property type="match status" value="1"/>
</dbReference>
<feature type="region of interest" description="Disordered" evidence="12">
    <location>
        <begin position="197"/>
        <end position="219"/>
    </location>
</feature>
<comment type="caution">
    <text evidence="15">The sequence shown here is derived from an EMBL/GenBank/DDBJ whole genome shotgun (WGS) entry which is preliminary data.</text>
</comment>
<organism evidence="15 16">
    <name type="scientific">Tigriopus californicus</name>
    <name type="common">Marine copepod</name>
    <dbReference type="NCBI Taxonomy" id="6832"/>
    <lineage>
        <taxon>Eukaryota</taxon>
        <taxon>Metazoa</taxon>
        <taxon>Ecdysozoa</taxon>
        <taxon>Arthropoda</taxon>
        <taxon>Crustacea</taxon>
        <taxon>Multicrustacea</taxon>
        <taxon>Hexanauplia</taxon>
        <taxon>Copepoda</taxon>
        <taxon>Harpacticoida</taxon>
        <taxon>Harpacticidae</taxon>
        <taxon>Tigriopus</taxon>
    </lineage>
</organism>
<keyword evidence="6" id="KW-0862">Zinc</keyword>
<dbReference type="PANTHER" id="PTHR22093">
    <property type="entry name" value="LEUKOCYTE RECEPTOR CLUSTER LRC MEMBER 1"/>
    <property type="match status" value="1"/>
</dbReference>
<dbReference type="SUPFAM" id="SSF55008">
    <property type="entry name" value="HMA, heavy metal-associated domain"/>
    <property type="match status" value="1"/>
</dbReference>
<name>A0A553N6M6_TIGCA</name>
<dbReference type="PANTHER" id="PTHR22093:SF0">
    <property type="entry name" value="LEUKOCYTE RECEPTOR CLUSTER MEMBER 1"/>
    <property type="match status" value="1"/>
</dbReference>
<evidence type="ECO:0000256" key="1">
    <source>
        <dbReference type="ARBA" id="ARBA00001947"/>
    </source>
</evidence>
<keyword evidence="5" id="KW-0479">Metal-binding</keyword>
<dbReference type="STRING" id="6832.A0A553N6M6"/>
<dbReference type="InterPro" id="IPR006121">
    <property type="entry name" value="HMA_dom"/>
</dbReference>
<evidence type="ECO:0000256" key="9">
    <source>
        <dbReference type="ARBA" id="ARBA00023157"/>
    </source>
</evidence>
<feature type="signal peptide" evidence="13">
    <location>
        <begin position="1"/>
        <end position="21"/>
    </location>
</feature>
<evidence type="ECO:0000256" key="13">
    <source>
        <dbReference type="SAM" id="SignalP"/>
    </source>
</evidence>
<keyword evidence="16" id="KW-1185">Reference proteome</keyword>
<dbReference type="InterPro" id="IPR036423">
    <property type="entry name" value="SOD-like_Cu/Zn_dom_sf"/>
</dbReference>
<evidence type="ECO:0000256" key="11">
    <source>
        <dbReference type="SAM" id="Coils"/>
    </source>
</evidence>
<dbReference type="PROSITE" id="PS50846">
    <property type="entry name" value="HMA_2"/>
    <property type="match status" value="1"/>
</dbReference>
<feature type="compositionally biased region" description="Basic residues" evidence="12">
    <location>
        <begin position="288"/>
        <end position="313"/>
    </location>
</feature>
<keyword evidence="7" id="KW-0049">Antioxidant</keyword>
<dbReference type="InterPro" id="IPR019339">
    <property type="entry name" value="CIR_N_dom"/>
</dbReference>
<dbReference type="Proteomes" id="UP000318571">
    <property type="component" value="Chromosome 8"/>
</dbReference>